<dbReference type="Proteomes" id="UP000002030">
    <property type="component" value="Chromosome"/>
</dbReference>
<dbReference type="HOGENOM" id="CLU_1377544_0_0_0"/>
<name>D1B692_THEAS</name>
<dbReference type="AlphaFoldDB" id="D1B692"/>
<gene>
    <name evidence="1" type="ordered locus">Taci_1302</name>
</gene>
<dbReference type="eggNOG" id="ENOG5033HDB">
    <property type="taxonomic scope" value="Bacteria"/>
</dbReference>
<dbReference type="STRING" id="525903.Taci_1302"/>
<dbReference type="EnsemblBacteria" id="ACZ19533">
    <property type="protein sequence ID" value="ACZ19533"/>
    <property type="gene ID" value="Taci_1302"/>
</dbReference>
<protein>
    <submittedName>
        <fullName evidence="1">Uncharacterized protein</fullName>
    </submittedName>
</protein>
<sequence>MDWALEALGRIFLGRVRVRSGLRSRMGRVLGGLPHRELRVIRRALEARFISASFVRWRSVRVASASRWVLDPRSVRVSGGLSLPEGRVLGFRVREKEPWVGTVPLGRCPAVLEGLGLVASLPQERSNRIRYAPMELKGASAMALFYPIMRDIVKRSVLDKRSGRLLLWYHGAQSGGKPARLLMVRVFGAEDPIRWVWL</sequence>
<evidence type="ECO:0000313" key="1">
    <source>
        <dbReference type="EMBL" id="ACZ19533.1"/>
    </source>
</evidence>
<reference evidence="1 2" key="1">
    <citation type="journal article" date="2009" name="Stand. Genomic Sci.">
        <title>Complete genome sequence of Thermanaerovibrio acidaminovorans type strain (Su883).</title>
        <authorList>
            <person name="Chovatia M."/>
            <person name="Sikorski J."/>
            <person name="Schroder M."/>
            <person name="Lapidus A."/>
            <person name="Nolan M."/>
            <person name="Tice H."/>
            <person name="Glavina Del Rio T."/>
            <person name="Copeland A."/>
            <person name="Cheng J.F."/>
            <person name="Lucas S."/>
            <person name="Chen F."/>
            <person name="Bruce D."/>
            <person name="Goodwin L."/>
            <person name="Pitluck S."/>
            <person name="Ivanova N."/>
            <person name="Mavromatis K."/>
            <person name="Ovchinnikova G."/>
            <person name="Pati A."/>
            <person name="Chen A."/>
            <person name="Palaniappan K."/>
            <person name="Land M."/>
            <person name="Hauser L."/>
            <person name="Chang Y.J."/>
            <person name="Jeffries C.D."/>
            <person name="Chain P."/>
            <person name="Saunders E."/>
            <person name="Detter J.C."/>
            <person name="Brettin T."/>
            <person name="Rohde M."/>
            <person name="Goker M."/>
            <person name="Spring S."/>
            <person name="Bristow J."/>
            <person name="Markowitz V."/>
            <person name="Hugenholtz P."/>
            <person name="Kyrpides N.C."/>
            <person name="Klenk H.P."/>
            <person name="Eisen J.A."/>
        </authorList>
    </citation>
    <scope>NUCLEOTIDE SEQUENCE [LARGE SCALE GENOMIC DNA]</scope>
    <source>
        <strain evidence="2">ATCC 49978 / DSM 6589 / Su883</strain>
    </source>
</reference>
<accession>D1B692</accession>
<keyword evidence="2" id="KW-1185">Reference proteome</keyword>
<dbReference type="KEGG" id="tai:Taci_1302"/>
<dbReference type="OrthoDB" id="6437at2"/>
<evidence type="ECO:0000313" key="2">
    <source>
        <dbReference type="Proteomes" id="UP000002030"/>
    </source>
</evidence>
<organism evidence="1 2">
    <name type="scientific">Thermanaerovibrio acidaminovorans (strain ATCC 49978 / DSM 6589 / Su883)</name>
    <name type="common">Selenomonas acidaminovorans</name>
    <dbReference type="NCBI Taxonomy" id="525903"/>
    <lineage>
        <taxon>Bacteria</taxon>
        <taxon>Thermotogati</taxon>
        <taxon>Synergistota</taxon>
        <taxon>Synergistia</taxon>
        <taxon>Synergistales</taxon>
        <taxon>Synergistaceae</taxon>
        <taxon>Thermanaerovibrio</taxon>
    </lineage>
</organism>
<dbReference type="EMBL" id="CP001818">
    <property type="protein sequence ID" value="ACZ19533.1"/>
    <property type="molecule type" value="Genomic_DNA"/>
</dbReference>
<proteinExistence type="predicted"/>